<sequence>NWKAYVIDSILERCQNIDSIVHVNADDVLEEGCVYMKCSDSDAADQAKHALNSWWFDGQIVTIKYMKPEYYHKRWPAARLAMKPLKHSSELAQLPE</sequence>
<dbReference type="GO" id="GO:0031490">
    <property type="term" value="F:chromatin DNA binding"/>
    <property type="evidence" value="ECO:0007669"/>
    <property type="project" value="TreeGrafter"/>
</dbReference>
<dbReference type="PANTHER" id="PTHR13428">
    <property type="entry name" value="INNER NUCLEAR MEMBRANE PROTEIN MAN1 LEM DOMAIN CONTAINING PROTEIN"/>
    <property type="match status" value="1"/>
</dbReference>
<evidence type="ECO:0008006" key="2">
    <source>
        <dbReference type="Google" id="ProtNLM"/>
    </source>
</evidence>
<gene>
    <name evidence="1" type="primary">ORF21873</name>
</gene>
<organism evidence="1">
    <name type="scientific">Arion vulgaris</name>
    <dbReference type="NCBI Taxonomy" id="1028688"/>
    <lineage>
        <taxon>Eukaryota</taxon>
        <taxon>Metazoa</taxon>
        <taxon>Spiralia</taxon>
        <taxon>Lophotrochozoa</taxon>
        <taxon>Mollusca</taxon>
        <taxon>Gastropoda</taxon>
        <taxon>Heterobranchia</taxon>
        <taxon>Euthyneura</taxon>
        <taxon>Panpulmonata</taxon>
        <taxon>Eupulmonata</taxon>
        <taxon>Stylommatophora</taxon>
        <taxon>Helicina</taxon>
        <taxon>Arionoidea</taxon>
        <taxon>Arionidae</taxon>
        <taxon>Arion</taxon>
    </lineage>
</organism>
<evidence type="ECO:0000313" key="1">
    <source>
        <dbReference type="EMBL" id="CEK54065.1"/>
    </source>
</evidence>
<dbReference type="InterPro" id="IPR052277">
    <property type="entry name" value="INM_ESCRT-Associated"/>
</dbReference>
<dbReference type="GO" id="GO:0030514">
    <property type="term" value="P:negative regulation of BMP signaling pathway"/>
    <property type="evidence" value="ECO:0007669"/>
    <property type="project" value="TreeGrafter"/>
</dbReference>
<dbReference type="GO" id="GO:0006998">
    <property type="term" value="P:nuclear envelope organization"/>
    <property type="evidence" value="ECO:0007669"/>
    <property type="project" value="TreeGrafter"/>
</dbReference>
<dbReference type="Gene3D" id="3.30.70.330">
    <property type="match status" value="1"/>
</dbReference>
<accession>A0A0B6YEZ3</accession>
<dbReference type="PANTHER" id="PTHR13428:SF12">
    <property type="entry name" value="INNER NUCLEAR MEMBRANE PROTEIN MAN1"/>
    <property type="match status" value="1"/>
</dbReference>
<dbReference type="AlphaFoldDB" id="A0A0B6YEZ3"/>
<dbReference type="EMBL" id="HACG01007200">
    <property type="protein sequence ID" value="CEK54065.1"/>
    <property type="molecule type" value="Transcribed_RNA"/>
</dbReference>
<dbReference type="SUPFAM" id="SSF54928">
    <property type="entry name" value="RNA-binding domain, RBD"/>
    <property type="match status" value="1"/>
</dbReference>
<dbReference type="InterPro" id="IPR012677">
    <property type="entry name" value="Nucleotide-bd_a/b_plait_sf"/>
</dbReference>
<proteinExistence type="predicted"/>
<protein>
    <recommendedName>
        <fullName evidence="2">RRM domain-containing protein</fullName>
    </recommendedName>
</protein>
<name>A0A0B6YEZ3_9EUPU</name>
<dbReference type="InterPro" id="IPR035979">
    <property type="entry name" value="RBD_domain_sf"/>
</dbReference>
<reference evidence="1" key="1">
    <citation type="submission" date="2014-12" db="EMBL/GenBank/DDBJ databases">
        <title>Insight into the proteome of Arion vulgaris.</title>
        <authorList>
            <person name="Aradska J."/>
            <person name="Bulat T."/>
            <person name="Smidak R."/>
            <person name="Sarate P."/>
            <person name="Gangsoo J."/>
            <person name="Sialana F."/>
            <person name="Bilban M."/>
            <person name="Lubec G."/>
        </authorList>
    </citation>
    <scope>NUCLEOTIDE SEQUENCE</scope>
    <source>
        <tissue evidence="1">Skin</tissue>
    </source>
</reference>
<feature type="non-terminal residue" evidence="1">
    <location>
        <position position="1"/>
    </location>
</feature>